<evidence type="ECO:0000256" key="4">
    <source>
        <dbReference type="SAM" id="MobiDB-lite"/>
    </source>
</evidence>
<feature type="non-terminal residue" evidence="7">
    <location>
        <position position="594"/>
    </location>
</feature>
<sequence>TPKDLSHLNQQSGPATQGNFRFKGYPDGSFESSRIPILGGLPSHSLNTSQNYGRPQHFVKDPITAYDFTRRNYVAGSAPSRLGFHGYEERKAVATSPRDIRSSQPVSGTDQGVLYSSDAVPINKQTPTPKKTLFMSNTLSAEARKKVAQKKEADDDIARFKELKRHQQIEQSEEKRKDLEMLKNYQPFGRPGGGAPHNIHKRTKVIETMKVDDKTAEESPVEPNKLEFGKPGAGAPLRTDSGKLKTNIRSDKEIHFQVGKAGFSTINNHKRYTTEVQLARKYHNELENLSLEHRTQREIEKYNDKLSEREMLGYNPFGKPGAGAPIKTESGRVKAGRALTLTNNHLEQRNISFKHPSLISDSKNPSQGDIEKPILWDITPINGNNGYNDRSSEERSPDMEADHSQATCEVYFDNTPVPVKNILGEVGGGFKIAMNILNSGRFSMGSSGAGMLKTLIAMTAEHACTRKQFNHKLSEFGLIQEKFADMSLKVYAMESMAYLTAGMMDRMGDQNGPPDCSLEAAMVKVFSSEGCWQCVNEALQILGGMGYMKAYPYERYLRDCRILLIFEGTNEILRLYIALTGMQFAGSFLKDLIS</sequence>
<dbReference type="InterPro" id="IPR036250">
    <property type="entry name" value="AcylCo_DH-like_C"/>
</dbReference>
<dbReference type="SUPFAM" id="SSF47203">
    <property type="entry name" value="Acyl-CoA dehydrogenase C-terminal domain-like"/>
    <property type="match status" value="1"/>
</dbReference>
<dbReference type="InterPro" id="IPR009100">
    <property type="entry name" value="AcylCoA_DH/oxidase_NM_dom_sf"/>
</dbReference>
<dbReference type="Gene3D" id="1.20.140.10">
    <property type="entry name" value="Butyryl-CoA Dehydrogenase, subunit A, domain 3"/>
    <property type="match status" value="1"/>
</dbReference>
<dbReference type="RefSeq" id="XP_006813123.1">
    <property type="nucleotide sequence ID" value="XM_006813060.1"/>
</dbReference>
<evidence type="ECO:0000313" key="6">
    <source>
        <dbReference type="Proteomes" id="UP000694865"/>
    </source>
</evidence>
<keyword evidence="6" id="KW-1185">Reference proteome</keyword>
<dbReference type="PANTHER" id="PTHR43884:SF9">
    <property type="entry name" value="COMPLEX I ASSEMBLY FACTOR ACAD9, MITOCHONDRIAL"/>
    <property type="match status" value="1"/>
</dbReference>
<feature type="compositionally biased region" description="Basic and acidic residues" evidence="4">
    <location>
        <begin position="390"/>
        <end position="403"/>
    </location>
</feature>
<feature type="domain" description="Acyl-CoA dehydrogenase/oxidase C-terminal" evidence="5">
    <location>
        <begin position="427"/>
        <end position="578"/>
    </location>
</feature>
<feature type="non-terminal residue" evidence="7">
    <location>
        <position position="1"/>
    </location>
</feature>
<comment type="similarity">
    <text evidence="1">Belongs to the acyl-CoA dehydrogenase family.</text>
</comment>
<evidence type="ECO:0000256" key="2">
    <source>
        <dbReference type="ARBA" id="ARBA00022630"/>
    </source>
</evidence>
<name>A0ABM0LZD2_SACKO</name>
<organism evidence="6 7">
    <name type="scientific">Saccoglossus kowalevskii</name>
    <name type="common">Acorn worm</name>
    <dbReference type="NCBI Taxonomy" id="10224"/>
    <lineage>
        <taxon>Eukaryota</taxon>
        <taxon>Metazoa</taxon>
        <taxon>Hemichordata</taxon>
        <taxon>Enteropneusta</taxon>
        <taxon>Harrimaniidae</taxon>
        <taxon>Saccoglossus</taxon>
    </lineage>
</organism>
<protein>
    <submittedName>
        <fullName evidence="7">Isovaleryl-CoA dehydrogenase, mitochondrial-like</fullName>
    </submittedName>
</protein>
<gene>
    <name evidence="7" type="primary">LOC102807711</name>
</gene>
<accession>A0ABM0LZD2</accession>
<feature type="region of interest" description="Disordered" evidence="4">
    <location>
        <begin position="1"/>
        <end position="27"/>
    </location>
</feature>
<dbReference type="SUPFAM" id="SSF56645">
    <property type="entry name" value="Acyl-CoA dehydrogenase NM domain-like"/>
    <property type="match status" value="1"/>
</dbReference>
<dbReference type="Pfam" id="PF00441">
    <property type="entry name" value="Acyl-CoA_dh_1"/>
    <property type="match status" value="1"/>
</dbReference>
<dbReference type="PANTHER" id="PTHR43884">
    <property type="entry name" value="ACYL-COA DEHYDROGENASE"/>
    <property type="match status" value="1"/>
</dbReference>
<dbReference type="InterPro" id="IPR009075">
    <property type="entry name" value="AcylCo_DH/oxidase_C"/>
</dbReference>
<proteinExistence type="inferred from homology"/>
<evidence type="ECO:0000313" key="7">
    <source>
        <dbReference type="RefSeq" id="XP_006813123.1"/>
    </source>
</evidence>
<feature type="region of interest" description="Disordered" evidence="4">
    <location>
        <begin position="212"/>
        <end position="243"/>
    </location>
</feature>
<evidence type="ECO:0000256" key="3">
    <source>
        <dbReference type="ARBA" id="ARBA00022827"/>
    </source>
</evidence>
<keyword evidence="2" id="KW-0285">Flavoprotein</keyword>
<dbReference type="GeneID" id="102807711"/>
<feature type="compositionally biased region" description="Polar residues" evidence="4">
    <location>
        <begin position="7"/>
        <end position="19"/>
    </location>
</feature>
<evidence type="ECO:0000256" key="1">
    <source>
        <dbReference type="ARBA" id="ARBA00009347"/>
    </source>
</evidence>
<feature type="region of interest" description="Disordered" evidence="4">
    <location>
        <begin position="383"/>
        <end position="403"/>
    </location>
</feature>
<dbReference type="Proteomes" id="UP000694865">
    <property type="component" value="Unplaced"/>
</dbReference>
<keyword evidence="3" id="KW-0274">FAD</keyword>
<reference evidence="7" key="1">
    <citation type="submission" date="2025-08" db="UniProtKB">
        <authorList>
            <consortium name="RefSeq"/>
        </authorList>
    </citation>
    <scope>IDENTIFICATION</scope>
    <source>
        <tissue evidence="7">Testes</tissue>
    </source>
</reference>
<evidence type="ECO:0000259" key="5">
    <source>
        <dbReference type="Pfam" id="PF00441"/>
    </source>
</evidence>